<dbReference type="STRING" id="226505.SAMN05444394_0430"/>
<evidence type="ECO:0000313" key="4">
    <source>
        <dbReference type="Proteomes" id="UP000185221"/>
    </source>
</evidence>
<protein>
    <recommendedName>
        <fullName evidence="2">DUF4440 domain-containing protein</fullName>
    </recommendedName>
</protein>
<evidence type="ECO:0000259" key="2">
    <source>
        <dbReference type="Pfam" id="PF14534"/>
    </source>
</evidence>
<gene>
    <name evidence="3" type="ORF">SAMN05444394_0430</name>
</gene>
<dbReference type="Proteomes" id="UP000185221">
    <property type="component" value="Unassembled WGS sequence"/>
</dbReference>
<dbReference type="AlphaFoldDB" id="A0A1N6D865"/>
<dbReference type="EMBL" id="FSRC01000001">
    <property type="protein sequence ID" value="SIN66854.1"/>
    <property type="molecule type" value="Genomic_DNA"/>
</dbReference>
<sequence length="139" mass="15343">MKTLFTLALFLCCSFVFAQAEQEIATKVEALRLALIDPTEASLKALSSDKLSYGHSSGIIENQSEFIEALVTGASDFASATFKDQTIQIEKNVAIVRNILAADLVNGDQTNSIEIGVIMFWHKEKGKWKLLARQAYKLT</sequence>
<dbReference type="RefSeq" id="WP_074223185.1">
    <property type="nucleotide sequence ID" value="NZ_FSRC01000001.1"/>
</dbReference>
<dbReference type="InterPro" id="IPR032710">
    <property type="entry name" value="NTF2-like_dom_sf"/>
</dbReference>
<evidence type="ECO:0000256" key="1">
    <source>
        <dbReference type="SAM" id="SignalP"/>
    </source>
</evidence>
<feature type="chain" id="PRO_5012703715" description="DUF4440 domain-containing protein" evidence="1">
    <location>
        <begin position="19"/>
        <end position="139"/>
    </location>
</feature>
<organism evidence="3 4">
    <name type="scientific">Algoriphagus halophilus</name>
    <dbReference type="NCBI Taxonomy" id="226505"/>
    <lineage>
        <taxon>Bacteria</taxon>
        <taxon>Pseudomonadati</taxon>
        <taxon>Bacteroidota</taxon>
        <taxon>Cytophagia</taxon>
        <taxon>Cytophagales</taxon>
        <taxon>Cyclobacteriaceae</taxon>
        <taxon>Algoriphagus</taxon>
    </lineage>
</organism>
<feature type="domain" description="DUF4440" evidence="2">
    <location>
        <begin position="25"/>
        <end position="130"/>
    </location>
</feature>
<dbReference type="SUPFAM" id="SSF54427">
    <property type="entry name" value="NTF2-like"/>
    <property type="match status" value="1"/>
</dbReference>
<proteinExistence type="predicted"/>
<accession>A0A1N6D865</accession>
<keyword evidence="4" id="KW-1185">Reference proteome</keyword>
<dbReference type="OrthoDB" id="5383110at2"/>
<evidence type="ECO:0000313" key="3">
    <source>
        <dbReference type="EMBL" id="SIN66854.1"/>
    </source>
</evidence>
<dbReference type="Gene3D" id="3.10.450.50">
    <property type="match status" value="1"/>
</dbReference>
<dbReference type="InterPro" id="IPR027843">
    <property type="entry name" value="DUF4440"/>
</dbReference>
<keyword evidence="1" id="KW-0732">Signal</keyword>
<reference evidence="4" key="1">
    <citation type="submission" date="2016-11" db="EMBL/GenBank/DDBJ databases">
        <authorList>
            <person name="Varghese N."/>
            <person name="Submissions S."/>
        </authorList>
    </citation>
    <scope>NUCLEOTIDE SEQUENCE [LARGE SCALE GENOMIC DNA]</scope>
    <source>
        <strain evidence="4">DSM 15292</strain>
    </source>
</reference>
<feature type="signal peptide" evidence="1">
    <location>
        <begin position="1"/>
        <end position="18"/>
    </location>
</feature>
<name>A0A1N6D865_9BACT</name>
<dbReference type="Pfam" id="PF14534">
    <property type="entry name" value="DUF4440"/>
    <property type="match status" value="1"/>
</dbReference>